<feature type="transmembrane region" description="Helical" evidence="2">
    <location>
        <begin position="12"/>
        <end position="30"/>
    </location>
</feature>
<reference evidence="3" key="1">
    <citation type="submission" date="2021-01" db="EMBL/GenBank/DDBJ databases">
        <title>Modified the classification status of verrucomicrobia.</title>
        <authorList>
            <person name="Feng X."/>
        </authorList>
    </citation>
    <scope>NUCLEOTIDE SEQUENCE</scope>
    <source>
        <strain evidence="3">JCM 18052</strain>
    </source>
</reference>
<dbReference type="EMBL" id="JAENIK010000012">
    <property type="protein sequence ID" value="MBK1817942.1"/>
    <property type="molecule type" value="Genomic_DNA"/>
</dbReference>
<proteinExistence type="predicted"/>
<keyword evidence="2" id="KW-0472">Membrane</keyword>
<name>A0A934V948_9BACT</name>
<dbReference type="AlphaFoldDB" id="A0A934V948"/>
<protein>
    <submittedName>
        <fullName evidence="3">Uncharacterized protein</fullName>
    </submittedName>
</protein>
<comment type="caution">
    <text evidence="3">The sequence shown here is derived from an EMBL/GenBank/DDBJ whole genome shotgun (WGS) entry which is preliminary data.</text>
</comment>
<keyword evidence="2" id="KW-1133">Transmembrane helix</keyword>
<sequence length="114" mass="12249">MSHSENKLLHATMIPWVIALVAFVGLGALLPGQRAGKRQETSHDSGISALSDDVQLRGRPVEPVAYLEPSAADDIKASPVFSWIPRIEARFTRPTGDPVDGAVRGRAPPAWDIA</sequence>
<evidence type="ECO:0000256" key="1">
    <source>
        <dbReference type="SAM" id="MobiDB-lite"/>
    </source>
</evidence>
<feature type="region of interest" description="Disordered" evidence="1">
    <location>
        <begin position="94"/>
        <end position="114"/>
    </location>
</feature>
<gene>
    <name evidence="3" type="ORF">JIN84_20135</name>
</gene>
<evidence type="ECO:0000313" key="3">
    <source>
        <dbReference type="EMBL" id="MBK1817942.1"/>
    </source>
</evidence>
<dbReference type="RefSeq" id="WP_200352867.1">
    <property type="nucleotide sequence ID" value="NZ_BAABHZ010000001.1"/>
</dbReference>
<keyword evidence="4" id="KW-1185">Reference proteome</keyword>
<accession>A0A934V948</accession>
<evidence type="ECO:0000256" key="2">
    <source>
        <dbReference type="SAM" id="Phobius"/>
    </source>
</evidence>
<feature type="region of interest" description="Disordered" evidence="1">
    <location>
        <begin position="34"/>
        <end position="53"/>
    </location>
</feature>
<evidence type="ECO:0000313" key="4">
    <source>
        <dbReference type="Proteomes" id="UP000600139"/>
    </source>
</evidence>
<keyword evidence="2" id="KW-0812">Transmembrane</keyword>
<dbReference type="Proteomes" id="UP000600139">
    <property type="component" value="Unassembled WGS sequence"/>
</dbReference>
<organism evidence="3 4">
    <name type="scientific">Luteolibacter yonseiensis</name>
    <dbReference type="NCBI Taxonomy" id="1144680"/>
    <lineage>
        <taxon>Bacteria</taxon>
        <taxon>Pseudomonadati</taxon>
        <taxon>Verrucomicrobiota</taxon>
        <taxon>Verrucomicrobiia</taxon>
        <taxon>Verrucomicrobiales</taxon>
        <taxon>Verrucomicrobiaceae</taxon>
        <taxon>Luteolibacter</taxon>
    </lineage>
</organism>